<proteinExistence type="predicted"/>
<dbReference type="EMBL" id="REGN01003176">
    <property type="protein sequence ID" value="RNA24049.1"/>
    <property type="molecule type" value="Genomic_DNA"/>
</dbReference>
<protein>
    <submittedName>
        <fullName evidence="1">Uncharacterized protein</fullName>
    </submittedName>
</protein>
<dbReference type="Proteomes" id="UP000276133">
    <property type="component" value="Unassembled WGS sequence"/>
</dbReference>
<organism evidence="1 2">
    <name type="scientific">Brachionus plicatilis</name>
    <name type="common">Marine rotifer</name>
    <name type="synonym">Brachionus muelleri</name>
    <dbReference type="NCBI Taxonomy" id="10195"/>
    <lineage>
        <taxon>Eukaryota</taxon>
        <taxon>Metazoa</taxon>
        <taxon>Spiralia</taxon>
        <taxon>Gnathifera</taxon>
        <taxon>Rotifera</taxon>
        <taxon>Eurotatoria</taxon>
        <taxon>Monogononta</taxon>
        <taxon>Pseudotrocha</taxon>
        <taxon>Ploima</taxon>
        <taxon>Brachionidae</taxon>
        <taxon>Brachionus</taxon>
    </lineage>
</organism>
<sequence>MYKIEPQRKDSSIRKLLSKYINNQKKIVRKPFGTSLVILPKRNVLLKILNIINKIINKQFYEKNEYSKSLSIFF</sequence>
<comment type="caution">
    <text evidence="1">The sequence shown here is derived from an EMBL/GenBank/DDBJ whole genome shotgun (WGS) entry which is preliminary data.</text>
</comment>
<reference evidence="1 2" key="1">
    <citation type="journal article" date="2018" name="Sci. Rep.">
        <title>Genomic signatures of local adaptation to the degree of environmental predictability in rotifers.</title>
        <authorList>
            <person name="Franch-Gras L."/>
            <person name="Hahn C."/>
            <person name="Garcia-Roger E.M."/>
            <person name="Carmona M.J."/>
            <person name="Serra M."/>
            <person name="Gomez A."/>
        </authorList>
    </citation>
    <scope>NUCLEOTIDE SEQUENCE [LARGE SCALE GENOMIC DNA]</scope>
    <source>
        <strain evidence="1">HYR1</strain>
    </source>
</reference>
<gene>
    <name evidence="1" type="ORF">BpHYR1_018129</name>
</gene>
<name>A0A3M7RKP7_BRAPC</name>
<dbReference type="AlphaFoldDB" id="A0A3M7RKP7"/>
<evidence type="ECO:0000313" key="2">
    <source>
        <dbReference type="Proteomes" id="UP000276133"/>
    </source>
</evidence>
<accession>A0A3M7RKP7</accession>
<evidence type="ECO:0000313" key="1">
    <source>
        <dbReference type="EMBL" id="RNA24049.1"/>
    </source>
</evidence>
<keyword evidence="2" id="KW-1185">Reference proteome</keyword>